<proteinExistence type="predicted"/>
<evidence type="ECO:0000313" key="1">
    <source>
        <dbReference type="EMBL" id="KKK63564.1"/>
    </source>
</evidence>
<comment type="caution">
    <text evidence="1">The sequence shown here is derived from an EMBL/GenBank/DDBJ whole genome shotgun (WGS) entry which is preliminary data.</text>
</comment>
<dbReference type="AlphaFoldDB" id="A0A0F8ZAS1"/>
<dbReference type="EMBL" id="LAZR01061445">
    <property type="protein sequence ID" value="KKK63564.1"/>
    <property type="molecule type" value="Genomic_DNA"/>
</dbReference>
<protein>
    <submittedName>
        <fullName evidence="1">Uncharacterized protein</fullName>
    </submittedName>
</protein>
<name>A0A0F8ZAS1_9ZZZZ</name>
<accession>A0A0F8ZAS1</accession>
<sequence length="26" mass="3268">MSEIQRLRDDVLELDRQIRRLRAEQQ</sequence>
<organism evidence="1">
    <name type="scientific">marine sediment metagenome</name>
    <dbReference type="NCBI Taxonomy" id="412755"/>
    <lineage>
        <taxon>unclassified sequences</taxon>
        <taxon>metagenomes</taxon>
        <taxon>ecological metagenomes</taxon>
    </lineage>
</organism>
<feature type="non-terminal residue" evidence="1">
    <location>
        <position position="26"/>
    </location>
</feature>
<gene>
    <name evidence="1" type="ORF">LCGC14_2993020</name>
</gene>
<reference evidence="1" key="1">
    <citation type="journal article" date="2015" name="Nature">
        <title>Complex archaea that bridge the gap between prokaryotes and eukaryotes.</title>
        <authorList>
            <person name="Spang A."/>
            <person name="Saw J.H."/>
            <person name="Jorgensen S.L."/>
            <person name="Zaremba-Niedzwiedzka K."/>
            <person name="Martijn J."/>
            <person name="Lind A.E."/>
            <person name="van Eijk R."/>
            <person name="Schleper C."/>
            <person name="Guy L."/>
            <person name="Ettema T.J."/>
        </authorList>
    </citation>
    <scope>NUCLEOTIDE SEQUENCE</scope>
</reference>